<dbReference type="InterPro" id="IPR027417">
    <property type="entry name" value="P-loop_NTPase"/>
</dbReference>
<keyword evidence="6 7" id="KW-0342">GTP-binding</keyword>
<dbReference type="GO" id="GO:0003924">
    <property type="term" value="F:GTPase activity"/>
    <property type="evidence" value="ECO:0007669"/>
    <property type="project" value="TreeGrafter"/>
</dbReference>
<proteinExistence type="inferred from homology"/>
<dbReference type="InterPro" id="IPR030228">
    <property type="entry name" value="Gpn3"/>
</dbReference>
<sequence>MRYAQLVMGPAGSGKSTYCATILNHCKDMGRSVYIINLDPAAEYFEYDVIADIRDLISLDDVTEDEELRLGPNGGLIFCLQHLVENLNWLEEKLGRCEDDYFIFDCPGQIELFTHLPVMRTLINQFESWDIRTCGVFLLDAHYMNETTKFFSGALVALSAMITLEIPHINLVTKMDLLNEEDKVAIQRFLDMDTDLLGEMTDEPWMRRHLKLSRAIAALFDDYNYVSFLPFDQTDEESINDILMTIDNSIQYGEDLEHKEIPDERDQEDERGAQGQDDD</sequence>
<accession>A0A1W0WMX6</accession>
<dbReference type="OrthoDB" id="5839at2759"/>
<comment type="similarity">
    <text evidence="2 7">Belongs to the GPN-loop GTPase family.</text>
</comment>
<dbReference type="Gene3D" id="3.40.50.300">
    <property type="entry name" value="P-loop containing nucleotide triphosphate hydrolases"/>
    <property type="match status" value="1"/>
</dbReference>
<comment type="caution">
    <text evidence="9">The sequence shown here is derived from an EMBL/GenBank/DDBJ whole genome shotgun (WGS) entry which is preliminary data.</text>
</comment>
<evidence type="ECO:0000256" key="8">
    <source>
        <dbReference type="SAM" id="MobiDB-lite"/>
    </source>
</evidence>
<dbReference type="AlphaFoldDB" id="A0A1W0WMX6"/>
<name>A0A1W0WMX6_HYPEX</name>
<dbReference type="PANTHER" id="PTHR21231:SF7">
    <property type="entry name" value="GPN-LOOP GTPASE 3"/>
    <property type="match status" value="1"/>
</dbReference>
<keyword evidence="5 7" id="KW-0378">Hydrolase</keyword>
<gene>
    <name evidence="9" type="ORF">BV898_09376</name>
</gene>
<keyword evidence="10" id="KW-1185">Reference proteome</keyword>
<comment type="function">
    <text evidence="7">Small GTPase required for proper nuclear import of RNA polymerase II and III (RNAPII and RNAPIII). May act at an RNAP assembly step prior to nuclear import.</text>
</comment>
<dbReference type="FunFam" id="3.40.50.300:FF:000616">
    <property type="entry name" value="GPN-loop GTPase 3"/>
    <property type="match status" value="1"/>
</dbReference>
<comment type="subunit">
    <text evidence="7">Binds to RNA polymerase II (RNAPII).</text>
</comment>
<evidence type="ECO:0000256" key="2">
    <source>
        <dbReference type="ARBA" id="ARBA00005290"/>
    </source>
</evidence>
<dbReference type="EMBL" id="MTYJ01000073">
    <property type="protein sequence ID" value="OQV16539.1"/>
    <property type="molecule type" value="Genomic_DNA"/>
</dbReference>
<dbReference type="CDD" id="cd17872">
    <property type="entry name" value="GPN3"/>
    <property type="match status" value="1"/>
</dbReference>
<dbReference type="SUPFAM" id="SSF52540">
    <property type="entry name" value="P-loop containing nucleoside triphosphate hydrolases"/>
    <property type="match status" value="1"/>
</dbReference>
<keyword evidence="4 7" id="KW-0547">Nucleotide-binding</keyword>
<feature type="region of interest" description="Disordered" evidence="8">
    <location>
        <begin position="254"/>
        <end position="279"/>
    </location>
</feature>
<feature type="compositionally biased region" description="Basic and acidic residues" evidence="8">
    <location>
        <begin position="255"/>
        <end position="272"/>
    </location>
</feature>
<evidence type="ECO:0000256" key="5">
    <source>
        <dbReference type="ARBA" id="ARBA00022801"/>
    </source>
</evidence>
<evidence type="ECO:0000256" key="7">
    <source>
        <dbReference type="RuleBase" id="RU365059"/>
    </source>
</evidence>
<dbReference type="GO" id="GO:0005525">
    <property type="term" value="F:GTP binding"/>
    <property type="evidence" value="ECO:0007669"/>
    <property type="project" value="UniProtKB-KW"/>
</dbReference>
<protein>
    <recommendedName>
        <fullName evidence="3 7">GPN-loop GTPase 3</fullName>
    </recommendedName>
</protein>
<evidence type="ECO:0000256" key="1">
    <source>
        <dbReference type="ARBA" id="ARBA00002411"/>
    </source>
</evidence>
<dbReference type="InterPro" id="IPR004130">
    <property type="entry name" value="Gpn"/>
</dbReference>
<dbReference type="Pfam" id="PF03029">
    <property type="entry name" value="ATP_bind_1"/>
    <property type="match status" value="1"/>
</dbReference>
<dbReference type="PANTHER" id="PTHR21231">
    <property type="entry name" value="XPA-BINDING PROTEIN 1-RELATED"/>
    <property type="match status" value="1"/>
</dbReference>
<dbReference type="Proteomes" id="UP000192578">
    <property type="component" value="Unassembled WGS sequence"/>
</dbReference>
<evidence type="ECO:0000256" key="4">
    <source>
        <dbReference type="ARBA" id="ARBA00022741"/>
    </source>
</evidence>
<evidence type="ECO:0000256" key="3">
    <source>
        <dbReference type="ARBA" id="ARBA00014587"/>
    </source>
</evidence>
<evidence type="ECO:0000313" key="9">
    <source>
        <dbReference type="EMBL" id="OQV16539.1"/>
    </source>
</evidence>
<evidence type="ECO:0000313" key="10">
    <source>
        <dbReference type="Proteomes" id="UP000192578"/>
    </source>
</evidence>
<evidence type="ECO:0000256" key="6">
    <source>
        <dbReference type="ARBA" id="ARBA00023134"/>
    </source>
</evidence>
<organism evidence="9 10">
    <name type="scientific">Hypsibius exemplaris</name>
    <name type="common">Freshwater tardigrade</name>
    <dbReference type="NCBI Taxonomy" id="2072580"/>
    <lineage>
        <taxon>Eukaryota</taxon>
        <taxon>Metazoa</taxon>
        <taxon>Ecdysozoa</taxon>
        <taxon>Tardigrada</taxon>
        <taxon>Eutardigrada</taxon>
        <taxon>Parachela</taxon>
        <taxon>Hypsibioidea</taxon>
        <taxon>Hypsibiidae</taxon>
        <taxon>Hypsibius</taxon>
    </lineage>
</organism>
<comment type="function">
    <text evidence="1">Small GTPase required for proper localization of RNA polymerase II (RNAPII). May act at an RNAP assembly step prior to nuclear import.</text>
</comment>
<reference evidence="10" key="1">
    <citation type="submission" date="2017-01" db="EMBL/GenBank/DDBJ databases">
        <title>Comparative genomics of anhydrobiosis in the tardigrade Hypsibius dujardini.</title>
        <authorList>
            <person name="Yoshida Y."/>
            <person name="Koutsovoulos G."/>
            <person name="Laetsch D."/>
            <person name="Stevens L."/>
            <person name="Kumar S."/>
            <person name="Horikawa D."/>
            <person name="Ishino K."/>
            <person name="Komine S."/>
            <person name="Tomita M."/>
            <person name="Blaxter M."/>
            <person name="Arakawa K."/>
        </authorList>
    </citation>
    <scope>NUCLEOTIDE SEQUENCE [LARGE SCALE GENOMIC DNA]</scope>
    <source>
        <strain evidence="10">Z151</strain>
    </source>
</reference>